<accession>A0AAD7EI20</accession>
<feature type="region of interest" description="Disordered" evidence="1">
    <location>
        <begin position="43"/>
        <end position="66"/>
    </location>
</feature>
<comment type="caution">
    <text evidence="2">The sequence shown here is derived from an EMBL/GenBank/DDBJ whole genome shotgun (WGS) entry which is preliminary data.</text>
</comment>
<evidence type="ECO:0000256" key="1">
    <source>
        <dbReference type="SAM" id="MobiDB-lite"/>
    </source>
</evidence>
<dbReference type="EMBL" id="JARIHO010000047">
    <property type="protein sequence ID" value="KAJ7323315.1"/>
    <property type="molecule type" value="Genomic_DNA"/>
</dbReference>
<protein>
    <submittedName>
        <fullName evidence="2">Uncharacterized protein</fullName>
    </submittedName>
</protein>
<dbReference type="AlphaFoldDB" id="A0AAD7EI20"/>
<reference evidence="2" key="1">
    <citation type="submission" date="2023-03" db="EMBL/GenBank/DDBJ databases">
        <title>Massive genome expansion in bonnet fungi (Mycena s.s.) driven by repeated elements and novel gene families across ecological guilds.</title>
        <authorList>
            <consortium name="Lawrence Berkeley National Laboratory"/>
            <person name="Harder C.B."/>
            <person name="Miyauchi S."/>
            <person name="Viragh M."/>
            <person name="Kuo A."/>
            <person name="Thoen E."/>
            <person name="Andreopoulos B."/>
            <person name="Lu D."/>
            <person name="Skrede I."/>
            <person name="Drula E."/>
            <person name="Henrissat B."/>
            <person name="Morin E."/>
            <person name="Kohler A."/>
            <person name="Barry K."/>
            <person name="LaButti K."/>
            <person name="Morin E."/>
            <person name="Salamov A."/>
            <person name="Lipzen A."/>
            <person name="Mereny Z."/>
            <person name="Hegedus B."/>
            <person name="Baldrian P."/>
            <person name="Stursova M."/>
            <person name="Weitz H."/>
            <person name="Taylor A."/>
            <person name="Grigoriev I.V."/>
            <person name="Nagy L.G."/>
            <person name="Martin F."/>
            <person name="Kauserud H."/>
        </authorList>
    </citation>
    <scope>NUCLEOTIDE SEQUENCE</scope>
    <source>
        <strain evidence="2">CBHHK002</strain>
    </source>
</reference>
<feature type="compositionally biased region" description="Polar residues" evidence="1">
    <location>
        <begin position="101"/>
        <end position="111"/>
    </location>
</feature>
<sequence length="380" mass="42061">MRRAWIFPRADISPSVVDNKHKEIMLTAHRRRAHHAYHQASYPLSPSHPAHHPRTRRGPSLGSAYTHMSPSRARVVVLDSARAYPAPCKYRSSSSYSETSNCQYKSRSASRNGKAKKRTHPGECLCGKTSNGSVRIALDVLQLKRSGGGKMEGATRPGRTTADRAKPGGRRASTHPRAQLLANGGARKAHEAGLVLPERIQRRRRKYRAERHQPAKTKTLKVPIRSTQPPRPFSISLRESTCDVTRVKPSSTTQTLSMGNPSSTSTQAFGFEEVEPMYAGGGEHVHVRVQSKKDAGSARKVWRRWRPSVVRKRGGRLVVETSAHGCVLEQKARLQTNGIRSVLALANSKEYTTLYSNQTVGENGLTLRITFAAVHRAACF</sequence>
<proteinExistence type="predicted"/>
<gene>
    <name evidence="2" type="ORF">DFH08DRAFT_817887</name>
</gene>
<organism evidence="2 3">
    <name type="scientific">Mycena albidolilacea</name>
    <dbReference type="NCBI Taxonomy" id="1033008"/>
    <lineage>
        <taxon>Eukaryota</taxon>
        <taxon>Fungi</taxon>
        <taxon>Dikarya</taxon>
        <taxon>Basidiomycota</taxon>
        <taxon>Agaricomycotina</taxon>
        <taxon>Agaricomycetes</taxon>
        <taxon>Agaricomycetidae</taxon>
        <taxon>Agaricales</taxon>
        <taxon>Marasmiineae</taxon>
        <taxon>Mycenaceae</taxon>
        <taxon>Mycena</taxon>
    </lineage>
</organism>
<dbReference type="Proteomes" id="UP001218218">
    <property type="component" value="Unassembled WGS sequence"/>
</dbReference>
<name>A0AAD7EI20_9AGAR</name>
<keyword evidence="3" id="KW-1185">Reference proteome</keyword>
<evidence type="ECO:0000313" key="3">
    <source>
        <dbReference type="Proteomes" id="UP001218218"/>
    </source>
</evidence>
<feature type="region of interest" description="Disordered" evidence="1">
    <location>
        <begin position="147"/>
        <end position="174"/>
    </location>
</feature>
<feature type="region of interest" description="Disordered" evidence="1">
    <location>
        <begin position="88"/>
        <end position="123"/>
    </location>
</feature>
<evidence type="ECO:0000313" key="2">
    <source>
        <dbReference type="EMBL" id="KAJ7323315.1"/>
    </source>
</evidence>